<feature type="domain" description="DUF6546" evidence="2">
    <location>
        <begin position="378"/>
        <end position="573"/>
    </location>
</feature>
<evidence type="ECO:0000313" key="3">
    <source>
        <dbReference type="EMBL" id="KAL1895399.1"/>
    </source>
</evidence>
<evidence type="ECO:0000256" key="1">
    <source>
        <dbReference type="SAM" id="MobiDB-lite"/>
    </source>
</evidence>
<accession>A0ABR3Z789</accession>
<organism evidence="3 4">
    <name type="scientific">Sporothrix stenoceras</name>
    <dbReference type="NCBI Taxonomy" id="5173"/>
    <lineage>
        <taxon>Eukaryota</taxon>
        <taxon>Fungi</taxon>
        <taxon>Dikarya</taxon>
        <taxon>Ascomycota</taxon>
        <taxon>Pezizomycotina</taxon>
        <taxon>Sordariomycetes</taxon>
        <taxon>Sordariomycetidae</taxon>
        <taxon>Ophiostomatales</taxon>
        <taxon>Ophiostomataceae</taxon>
        <taxon>Sporothrix</taxon>
    </lineage>
</organism>
<feature type="region of interest" description="Disordered" evidence="1">
    <location>
        <begin position="156"/>
        <end position="175"/>
    </location>
</feature>
<evidence type="ECO:0000259" key="2">
    <source>
        <dbReference type="Pfam" id="PF20183"/>
    </source>
</evidence>
<comment type="caution">
    <text evidence="3">The sequence shown here is derived from an EMBL/GenBank/DDBJ whole genome shotgun (WGS) entry which is preliminary data.</text>
</comment>
<evidence type="ECO:0000313" key="4">
    <source>
        <dbReference type="Proteomes" id="UP001583186"/>
    </source>
</evidence>
<reference evidence="3 4" key="1">
    <citation type="journal article" date="2024" name="IMA Fungus">
        <title>IMA Genome - F19 : A genome assembly and annotation guide to empower mycologists, including annotated draft genome sequences of Ceratocystis pirilliformis, Diaporthe australafricana, Fusarium ophioides, Paecilomyces lecythidis, and Sporothrix stenoceras.</title>
        <authorList>
            <person name="Aylward J."/>
            <person name="Wilson A.M."/>
            <person name="Visagie C.M."/>
            <person name="Spraker J."/>
            <person name="Barnes I."/>
            <person name="Buitendag C."/>
            <person name="Ceriani C."/>
            <person name="Del Mar Angel L."/>
            <person name="du Plessis D."/>
            <person name="Fuchs T."/>
            <person name="Gasser K."/>
            <person name="Kramer D."/>
            <person name="Li W."/>
            <person name="Munsamy K."/>
            <person name="Piso A."/>
            <person name="Price J.L."/>
            <person name="Sonnekus B."/>
            <person name="Thomas C."/>
            <person name="van der Nest A."/>
            <person name="van Dijk A."/>
            <person name="van Heerden A."/>
            <person name="van Vuuren N."/>
            <person name="Yilmaz N."/>
            <person name="Duong T.A."/>
            <person name="van der Merwe N.A."/>
            <person name="Wingfield M.J."/>
            <person name="Wingfield B.D."/>
        </authorList>
    </citation>
    <scope>NUCLEOTIDE SEQUENCE [LARGE SCALE GENOMIC DNA]</scope>
    <source>
        <strain evidence="3 4">CMW 5346</strain>
    </source>
</reference>
<gene>
    <name evidence="3" type="ORF">Sste5346_005205</name>
</gene>
<proteinExistence type="predicted"/>
<dbReference type="Pfam" id="PF20183">
    <property type="entry name" value="DUF6546"/>
    <property type="match status" value="1"/>
</dbReference>
<name>A0ABR3Z789_9PEZI</name>
<dbReference type="EMBL" id="JAWCUI010000027">
    <property type="protein sequence ID" value="KAL1895399.1"/>
    <property type="molecule type" value="Genomic_DNA"/>
</dbReference>
<dbReference type="Proteomes" id="UP001583186">
    <property type="component" value="Unassembled WGS sequence"/>
</dbReference>
<protein>
    <recommendedName>
        <fullName evidence="2">DUF6546 domain-containing protein</fullName>
    </recommendedName>
</protein>
<sequence>MPWSSLPTELRLVVFDRLARITEADRRALKLQLDTTTKPPSMATYTAVCREWHWFFEPYNFRRLVIDDSEVGQFAELVKGPTKRHRLAFIRHLHFHGRLDDYDCSQCTEKSDEDASVREDGRIMLALSTLIAVLSTRNKLEGEEYTCHPDWDEFAKDTEDRSSDPKGSGLTLELSTSSWSDPHHSVRNFRQCRDYPYELPEDIEDRYDAYKAYRERERTHPNNTHGWEGGLWRRHVPDIASATKRVLGAMPMGSVKRLIQPHHMGYISRGEAIPGLMKPNITCRASIIRAIVVRRRFYRNVDHRLLHSLMGLSSESLNDVRLELWEPEYVMCFHRYYWDKKLQNLSIFVDVTIASQYLDFGLTPDMRGQGIAYWTHPHENIALTHLMDATDIFEGAQQELKSHSMNPDWPEAPRITAPFWPNLVNLALTDMNLMHVMIEEREGSEEDEGETPGQYAISLTADMLVHMPKLETLELWCGDKDLGCFFRFETFQGSSTTPPTVTIGSTWDLKGDRIGWWTPKLQSVWTKKAKQYSQLPLSVRNIALPEIRSPSGLYLWAYMEVIDKLALRDLVIDPVSYYDMTQDATHGTDEAN</sequence>
<dbReference type="InterPro" id="IPR046676">
    <property type="entry name" value="DUF6546"/>
</dbReference>
<keyword evidence="4" id="KW-1185">Reference proteome</keyword>